<evidence type="ECO:0000313" key="15">
    <source>
        <dbReference type="Proteomes" id="UP000193642"/>
    </source>
</evidence>
<keyword evidence="6" id="KW-0812">Transmembrane</keyword>
<dbReference type="AlphaFoldDB" id="A0A1Y2D1L4"/>
<keyword evidence="15" id="KW-1185">Reference proteome</keyword>
<evidence type="ECO:0000256" key="7">
    <source>
        <dbReference type="ARBA" id="ARBA00022989"/>
    </source>
</evidence>
<dbReference type="GO" id="GO:0008654">
    <property type="term" value="P:phospholipid biosynthetic process"/>
    <property type="evidence" value="ECO:0007669"/>
    <property type="project" value="UniProtKB-KW"/>
</dbReference>
<evidence type="ECO:0000256" key="9">
    <source>
        <dbReference type="ARBA" id="ARBA00023136"/>
    </source>
</evidence>
<dbReference type="Pfam" id="PF01553">
    <property type="entry name" value="Acyltransferase"/>
    <property type="match status" value="1"/>
</dbReference>
<dbReference type="CDD" id="cd07991">
    <property type="entry name" value="LPLAT_LPCAT1-like"/>
    <property type="match status" value="1"/>
</dbReference>
<keyword evidence="12" id="KW-0012">Acyltransferase</keyword>
<keyword evidence="9" id="KW-0472">Membrane</keyword>
<evidence type="ECO:0000256" key="6">
    <source>
        <dbReference type="ARBA" id="ARBA00022692"/>
    </source>
</evidence>
<dbReference type="PANTHER" id="PTHR23063">
    <property type="entry name" value="PHOSPHOLIPID ACYLTRANSFERASE"/>
    <property type="match status" value="1"/>
</dbReference>
<dbReference type="OrthoDB" id="202234at2759"/>
<evidence type="ECO:0000259" key="13">
    <source>
        <dbReference type="SMART" id="SM00563"/>
    </source>
</evidence>
<comment type="pathway">
    <text evidence="2">Lipid metabolism.</text>
</comment>
<evidence type="ECO:0000256" key="11">
    <source>
        <dbReference type="ARBA" id="ARBA00023264"/>
    </source>
</evidence>
<comment type="caution">
    <text evidence="14">The sequence shown here is derived from an EMBL/GenBank/DDBJ whole genome shotgun (WGS) entry which is preliminary data.</text>
</comment>
<keyword evidence="7" id="KW-1133">Transmembrane helix</keyword>
<protein>
    <recommendedName>
        <fullName evidence="13">Phospholipid/glycerol acyltransferase domain-containing protein</fullName>
    </recommendedName>
</protein>
<evidence type="ECO:0000256" key="2">
    <source>
        <dbReference type="ARBA" id="ARBA00005189"/>
    </source>
</evidence>
<feature type="domain" description="Phospholipid/glycerol acyltransferase" evidence="13">
    <location>
        <begin position="122"/>
        <end position="225"/>
    </location>
</feature>
<keyword evidence="4" id="KW-0444">Lipid biosynthesis</keyword>
<evidence type="ECO:0000256" key="3">
    <source>
        <dbReference type="ARBA" id="ARBA00008655"/>
    </source>
</evidence>
<organism evidence="14 15">
    <name type="scientific">Rhizoclosmatium globosum</name>
    <dbReference type="NCBI Taxonomy" id="329046"/>
    <lineage>
        <taxon>Eukaryota</taxon>
        <taxon>Fungi</taxon>
        <taxon>Fungi incertae sedis</taxon>
        <taxon>Chytridiomycota</taxon>
        <taxon>Chytridiomycota incertae sedis</taxon>
        <taxon>Chytridiomycetes</taxon>
        <taxon>Chytridiales</taxon>
        <taxon>Chytriomycetaceae</taxon>
        <taxon>Rhizoclosmatium</taxon>
    </lineage>
</organism>
<comment type="similarity">
    <text evidence="3">Belongs to the 1-acyl-sn-glycerol-3-phosphate acyltransferase family.</text>
</comment>
<evidence type="ECO:0000256" key="8">
    <source>
        <dbReference type="ARBA" id="ARBA00023098"/>
    </source>
</evidence>
<evidence type="ECO:0000256" key="4">
    <source>
        <dbReference type="ARBA" id="ARBA00022516"/>
    </source>
</evidence>
<dbReference type="GO" id="GO:0004366">
    <property type="term" value="F:glycerol-3-phosphate O-acyltransferase activity"/>
    <property type="evidence" value="ECO:0007669"/>
    <property type="project" value="TreeGrafter"/>
</dbReference>
<dbReference type="SMART" id="SM00563">
    <property type="entry name" value="PlsC"/>
    <property type="match status" value="1"/>
</dbReference>
<keyword evidence="10" id="KW-0594">Phospholipid biosynthesis</keyword>
<sequence>MTTQPTSSPMRRNKQEPVMDGFERMIETGNVSFNYAHRTPNNVLQDGLAFMSYGAQALAQDEFTKCFVQEPRSPISLHIWPIISFSIRYFRWMFKVYCQAFLFSWGARIKFNGPKPRLNVPHLFVSNHTSVIDYIVLSAHDFPHATIAQTHGGLLGMFEHSVLVLNGSLMFNRNEKNDRKLISAKMRKHIHNTANVPLLIFPEGTCVNNEYTLDATVVPCAVKYNKKWADAYWHSKTQSFTYHILYLMTRWALVAEVSYLPPQSLQKGQTSTDFANHVKAMISKQAGLKNLSWDGYFKNFQPTEEKQQRLKETPQSRYGALLTNRMRMGLKAYHTSEGQTRRRMGRSNSFCMGDMPVWQAPDRSSIEQPDWLASNNATQKRNEILVQLLDEDRSNDMIQKISEKKNDVVNVWKNYTKDKGGDQKRRIENSSWRLWFKERIAYEARKQAASNADHEFPSPKSPMIMEMTSPLLGPVLENAYSLVSQLIRFGPDEQEEPAQSSRMMSID</sequence>
<dbReference type="GO" id="GO:0016020">
    <property type="term" value="C:membrane"/>
    <property type="evidence" value="ECO:0007669"/>
    <property type="project" value="UniProtKB-SubCell"/>
</dbReference>
<evidence type="ECO:0000256" key="12">
    <source>
        <dbReference type="ARBA" id="ARBA00023315"/>
    </source>
</evidence>
<evidence type="ECO:0000313" key="14">
    <source>
        <dbReference type="EMBL" id="ORY53087.1"/>
    </source>
</evidence>
<reference evidence="14 15" key="1">
    <citation type="submission" date="2016-07" db="EMBL/GenBank/DDBJ databases">
        <title>Pervasive Adenine N6-methylation of Active Genes in Fungi.</title>
        <authorList>
            <consortium name="DOE Joint Genome Institute"/>
            <person name="Mondo S.J."/>
            <person name="Dannebaum R.O."/>
            <person name="Kuo R.C."/>
            <person name="Labutti K."/>
            <person name="Haridas S."/>
            <person name="Kuo A."/>
            <person name="Salamov A."/>
            <person name="Ahrendt S.R."/>
            <person name="Lipzen A."/>
            <person name="Sullivan W."/>
            <person name="Andreopoulos W.B."/>
            <person name="Clum A."/>
            <person name="Lindquist E."/>
            <person name="Daum C."/>
            <person name="Ramamoorthy G.K."/>
            <person name="Gryganskyi A."/>
            <person name="Culley D."/>
            <person name="Magnuson J.K."/>
            <person name="James T.Y."/>
            <person name="O'Malley M.A."/>
            <person name="Stajich J.E."/>
            <person name="Spatafora J.W."/>
            <person name="Visel A."/>
            <person name="Grigoriev I.V."/>
        </authorList>
    </citation>
    <scope>NUCLEOTIDE SEQUENCE [LARGE SCALE GENOMIC DNA]</scope>
    <source>
        <strain evidence="14 15">JEL800</strain>
    </source>
</reference>
<evidence type="ECO:0000256" key="1">
    <source>
        <dbReference type="ARBA" id="ARBA00004370"/>
    </source>
</evidence>
<name>A0A1Y2D1L4_9FUNG</name>
<keyword evidence="5" id="KW-0808">Transferase</keyword>
<evidence type="ECO:0000256" key="10">
    <source>
        <dbReference type="ARBA" id="ARBA00023209"/>
    </source>
</evidence>
<evidence type="ECO:0000256" key="5">
    <source>
        <dbReference type="ARBA" id="ARBA00022679"/>
    </source>
</evidence>
<accession>A0A1Y2D1L4</accession>
<dbReference type="EMBL" id="MCGO01000002">
    <property type="protein sequence ID" value="ORY53087.1"/>
    <property type="molecule type" value="Genomic_DNA"/>
</dbReference>
<dbReference type="SUPFAM" id="SSF69593">
    <property type="entry name" value="Glycerol-3-phosphate (1)-acyltransferase"/>
    <property type="match status" value="1"/>
</dbReference>
<keyword evidence="11" id="KW-1208">Phospholipid metabolism</keyword>
<comment type="subcellular location">
    <subcellularLocation>
        <location evidence="1">Membrane</location>
    </subcellularLocation>
</comment>
<gene>
    <name evidence="14" type="ORF">BCR33DRAFT_711458</name>
</gene>
<dbReference type="Proteomes" id="UP000193642">
    <property type="component" value="Unassembled WGS sequence"/>
</dbReference>
<dbReference type="InterPro" id="IPR002123">
    <property type="entry name" value="Plipid/glycerol_acylTrfase"/>
</dbReference>
<dbReference type="GO" id="GO:0005783">
    <property type="term" value="C:endoplasmic reticulum"/>
    <property type="evidence" value="ECO:0007669"/>
    <property type="project" value="TreeGrafter"/>
</dbReference>
<dbReference type="PANTHER" id="PTHR23063:SF2">
    <property type="entry name" value="GLYCEROL-3-PHOSPHATE ACYLTRANSFERASE 4, ISOFORM D-RELATED"/>
    <property type="match status" value="1"/>
</dbReference>
<dbReference type="STRING" id="329046.A0A1Y2D1L4"/>
<dbReference type="InterPro" id="IPR045252">
    <property type="entry name" value="LPCAT1-like"/>
</dbReference>
<keyword evidence="8" id="KW-0443">Lipid metabolism</keyword>
<proteinExistence type="inferred from homology"/>
<dbReference type="GO" id="GO:0019432">
    <property type="term" value="P:triglyceride biosynthetic process"/>
    <property type="evidence" value="ECO:0007669"/>
    <property type="project" value="TreeGrafter"/>
</dbReference>